<reference evidence="3" key="1">
    <citation type="submission" date="2020-05" db="EMBL/GenBank/DDBJ databases">
        <authorList>
            <person name="Chiriac C."/>
            <person name="Salcher M."/>
            <person name="Ghai R."/>
            <person name="Kavagutti S V."/>
        </authorList>
    </citation>
    <scope>NUCLEOTIDE SEQUENCE</scope>
</reference>
<accession>A0A6J5SFY0</accession>
<dbReference type="EMBL" id="LR797389">
    <property type="protein sequence ID" value="CAB4212927.1"/>
    <property type="molecule type" value="Genomic_DNA"/>
</dbReference>
<evidence type="ECO:0000313" key="2">
    <source>
        <dbReference type="EMBL" id="CAB4182931.1"/>
    </source>
</evidence>
<dbReference type="EMBL" id="LR796424">
    <property type="protein sequence ID" value="CAB4144727.1"/>
    <property type="molecule type" value="Genomic_DNA"/>
</dbReference>
<dbReference type="EMBL" id="LR797029">
    <property type="protein sequence ID" value="CAB4182931.1"/>
    <property type="molecule type" value="Genomic_DNA"/>
</dbReference>
<organism evidence="3">
    <name type="scientific">uncultured Caudovirales phage</name>
    <dbReference type="NCBI Taxonomy" id="2100421"/>
    <lineage>
        <taxon>Viruses</taxon>
        <taxon>Duplodnaviria</taxon>
        <taxon>Heunggongvirae</taxon>
        <taxon>Uroviricota</taxon>
        <taxon>Caudoviricetes</taxon>
        <taxon>Peduoviridae</taxon>
        <taxon>Maltschvirus</taxon>
        <taxon>Maltschvirus maltsch</taxon>
    </lineage>
</organism>
<gene>
    <name evidence="2" type="ORF">UFOVP1089_29</name>
    <name evidence="3" type="ORF">UFOVP1443_48</name>
    <name evidence="1" type="ORF">UFOVP459_56</name>
</gene>
<protein>
    <submittedName>
        <fullName evidence="3">Uncharacterized protein</fullName>
    </submittedName>
</protein>
<evidence type="ECO:0000313" key="3">
    <source>
        <dbReference type="EMBL" id="CAB4212927.1"/>
    </source>
</evidence>
<evidence type="ECO:0000313" key="1">
    <source>
        <dbReference type="EMBL" id="CAB4144727.1"/>
    </source>
</evidence>
<proteinExistence type="predicted"/>
<sequence length="121" mass="14021">MAFKKIIPRARSSSGDVKVSFTGSKTIYANVYFSFELLENLGWDKDCRVCVYYDDENPKKWMIEKSINDDGQSFRLASSKNKKVFVSKLQFKFAECVSILKNRKLRVVNFEVEEGNVLIMN</sequence>
<name>A0A6J5SFY0_9CAUD</name>